<dbReference type="Proteomes" id="UP001046350">
    <property type="component" value="Chromosome"/>
</dbReference>
<dbReference type="RefSeq" id="WP_217842780.1">
    <property type="nucleotide sequence ID" value="NZ_CP077076.1"/>
</dbReference>
<proteinExistence type="predicted"/>
<organism evidence="2 3">
    <name type="scientific">Pseudomonas fakonensis</name>
    <dbReference type="NCBI Taxonomy" id="2842355"/>
    <lineage>
        <taxon>Bacteria</taxon>
        <taxon>Pseudomonadati</taxon>
        <taxon>Pseudomonadota</taxon>
        <taxon>Gammaproteobacteria</taxon>
        <taxon>Pseudomonadales</taxon>
        <taxon>Pseudomonadaceae</taxon>
        <taxon>Pseudomonas</taxon>
    </lineage>
</organism>
<feature type="domain" description="Carrier" evidence="1">
    <location>
        <begin position="15"/>
        <end position="59"/>
    </location>
</feature>
<evidence type="ECO:0000313" key="3">
    <source>
        <dbReference type="Proteomes" id="UP001046350"/>
    </source>
</evidence>
<dbReference type="EMBL" id="CP077076">
    <property type="protein sequence ID" value="QXH53379.1"/>
    <property type="molecule type" value="Genomic_DNA"/>
</dbReference>
<reference evidence="2" key="1">
    <citation type="journal article" date="2021" name="Microorganisms">
        <title>The Ever-Expanding Pseudomonas Genus: Description of 43 New Species and Partition of the Pseudomonas putida Group.</title>
        <authorList>
            <person name="Girard L."/>
            <person name="Lood C."/>
            <person name="Hofte M."/>
            <person name="Vandamme P."/>
            <person name="Rokni-Zadeh H."/>
            <person name="van Noort V."/>
            <person name="Lavigne R."/>
            <person name="De Mot R."/>
        </authorList>
    </citation>
    <scope>NUCLEOTIDE SEQUENCE</scope>
    <source>
        <strain evidence="2">COW40</strain>
    </source>
</reference>
<protein>
    <recommendedName>
        <fullName evidence="1">Carrier domain-containing protein</fullName>
    </recommendedName>
</protein>
<evidence type="ECO:0000313" key="2">
    <source>
        <dbReference type="EMBL" id="QXH53379.1"/>
    </source>
</evidence>
<evidence type="ECO:0000259" key="1">
    <source>
        <dbReference type="Pfam" id="PF00550"/>
    </source>
</evidence>
<accession>A0ABX8NAJ5</accession>
<name>A0ABX8NAJ5_9PSED</name>
<keyword evidence="3" id="KW-1185">Reference proteome</keyword>
<dbReference type="Pfam" id="PF00550">
    <property type="entry name" value="PP-binding"/>
    <property type="match status" value="1"/>
</dbReference>
<dbReference type="InterPro" id="IPR009081">
    <property type="entry name" value="PP-bd_ACP"/>
</dbReference>
<sequence length="83" mass="9336">MRSHRYTDACPLWIVSSFLEQSPAMVRSDRLMDELGADSFDMGELQALVEEAFGIQVPRQLPTYITCDELLTLVLRSGAALRC</sequence>
<gene>
    <name evidence="2" type="ORF">KSS94_09790</name>
</gene>